<dbReference type="Pfam" id="PF00612">
    <property type="entry name" value="IQ"/>
    <property type="match status" value="1"/>
</dbReference>
<dbReference type="SUPFAM" id="SSF52047">
    <property type="entry name" value="RNI-like"/>
    <property type="match status" value="1"/>
</dbReference>
<reference evidence="1" key="1">
    <citation type="submission" date="2021-01" db="EMBL/GenBank/DDBJ databases">
        <authorList>
            <person name="Corre E."/>
            <person name="Pelletier E."/>
            <person name="Niang G."/>
            <person name="Scheremetjew M."/>
            <person name="Finn R."/>
            <person name="Kale V."/>
            <person name="Holt S."/>
            <person name="Cochrane G."/>
            <person name="Meng A."/>
            <person name="Brown T."/>
            <person name="Cohen L."/>
        </authorList>
    </citation>
    <scope>NUCLEOTIDE SEQUENCE</scope>
    <source>
        <strain evidence="1">CCMP1510</strain>
    </source>
</reference>
<sequence length="846" mass="97423">MQTYARDSITQRKQVAATMLQKNMVKIIHRRRLEYEKKRKHELRKQAALENPRYDLALVWLRCLRRENAASKLQRGVRCRLARKQKKKRRYKERKARNNARKSAKRWLAKVFTSWHETYWIRRNCAILIAAPWRGYIAREFLVKKRAEWVRKFEKVYKQASRHQQRLRAWLLAAKRLRAARGLIIFSRKRLKILEERQRKEHERLIKLNKKRRNRQLEVRCLEAWRKETIFLRSVKKIQCQIRSFLWRRRNLHYFRLRRHYHVLSKKASQERLEKVMKCVLKSWRQEARLIKSARRIATLFRVITARNLLAKMVRQRRASVKKITMALGVRSERAKGRCMDAWVFWTKQQLDAKRAKRTALKALDVEANCAAQSAAKKIIASFLFLHVAKRRLSKLKVERRVLFDRIKIFQAKREFQRRQSNFYAFARLIRDSNTQRVTDAAQNKSHLVNEFLFKTLDGNSITNCPLTKQKREECISTEFMAARRLALNLGVLSWQSDVLSERELLNLCQLATCVIIEHTSDFENVARALFKFPVTTPKIRTKQALPCQRKLILNGCTCSQESDLVSIGRLVAQGALGALTINQSTLSATTFTSLAFALMTPSPCTGLRELSIYNCNAGPSTLSCLLTALLERSSGGLPALNALSISGNRLDYIGYDDNAQLLRRLLVGPGSCPMSLILERMDLTPLAAIQIAQGIYLAHDHGIKILSLACNPQIQDEALAAIMKNLSSSKTHRLERLDLSDCGCGPLAASALLTFLEENISRSLSISLRSTVLPLNILNRLAEITGKPEARCVLSLDPNHNTPADDLPLAVLTGLKSPHVEVLQGHRKTLNALISNFHRHPPNSS</sequence>
<protein>
    <submittedName>
        <fullName evidence="1">Uncharacterized protein</fullName>
    </submittedName>
</protein>
<dbReference type="SMART" id="SM00015">
    <property type="entry name" value="IQ"/>
    <property type="match status" value="3"/>
</dbReference>
<gene>
    <name evidence="1" type="ORF">ALAG00032_LOCUS4731</name>
</gene>
<dbReference type="PROSITE" id="PS50096">
    <property type="entry name" value="IQ"/>
    <property type="match status" value="2"/>
</dbReference>
<accession>A0A7S3JSY7</accession>
<dbReference type="InterPro" id="IPR032675">
    <property type="entry name" value="LRR_dom_sf"/>
</dbReference>
<organism evidence="1">
    <name type="scientific">Aureoumbra lagunensis</name>
    <dbReference type="NCBI Taxonomy" id="44058"/>
    <lineage>
        <taxon>Eukaryota</taxon>
        <taxon>Sar</taxon>
        <taxon>Stramenopiles</taxon>
        <taxon>Ochrophyta</taxon>
        <taxon>Pelagophyceae</taxon>
        <taxon>Pelagomonadales</taxon>
        <taxon>Aureoumbra</taxon>
    </lineage>
</organism>
<name>A0A7S3JSY7_9STRA</name>
<dbReference type="AlphaFoldDB" id="A0A7S3JSY7"/>
<proteinExistence type="predicted"/>
<dbReference type="InterPro" id="IPR000048">
    <property type="entry name" value="IQ_motif_EF-hand-BS"/>
</dbReference>
<dbReference type="Gene3D" id="3.80.10.10">
    <property type="entry name" value="Ribonuclease Inhibitor"/>
    <property type="match status" value="1"/>
</dbReference>
<dbReference type="EMBL" id="HBIJ01006730">
    <property type="protein sequence ID" value="CAE0363990.1"/>
    <property type="molecule type" value="Transcribed_RNA"/>
</dbReference>
<evidence type="ECO:0000313" key="1">
    <source>
        <dbReference type="EMBL" id="CAE0363990.1"/>
    </source>
</evidence>